<sequence length="221" mass="24092">MRQWDEDDSYTEVTDEELHKARQNEVYDANTEPCQTQGPQARHDVTDSFTEEEDLLATPSKNQAKRLNAGSKRTFAEILACDTGKKQAAKPRAKAAVKPKAGATKRTAAPKTSLAKINLTFKATKPASAVAKGAAEKNPSKSPNRKPKPALQEGAKKVTSPAKRKQPMGPVSPQAARNNTPTPHKPLPVSFPGLKKQDFNTDFRAVRPENSPPADMLKLMN</sequence>
<feature type="compositionally biased region" description="Acidic residues" evidence="1">
    <location>
        <begin position="1"/>
        <end position="15"/>
    </location>
</feature>
<reference evidence="2 3" key="1">
    <citation type="submission" date="2023-08" db="EMBL/GenBank/DDBJ databases">
        <title>Black Yeasts Isolated from many extreme environments.</title>
        <authorList>
            <person name="Coleine C."/>
            <person name="Stajich J.E."/>
            <person name="Selbmann L."/>
        </authorList>
    </citation>
    <scope>NUCLEOTIDE SEQUENCE [LARGE SCALE GENOMIC DNA]</scope>
    <source>
        <strain evidence="2 3">CCFEE 536</strain>
    </source>
</reference>
<feature type="compositionally biased region" description="Basic and acidic residues" evidence="1">
    <location>
        <begin position="195"/>
        <end position="207"/>
    </location>
</feature>
<proteinExistence type="predicted"/>
<organism evidence="2 3">
    <name type="scientific">Cryomyces antarcticus</name>
    <dbReference type="NCBI Taxonomy" id="329879"/>
    <lineage>
        <taxon>Eukaryota</taxon>
        <taxon>Fungi</taxon>
        <taxon>Dikarya</taxon>
        <taxon>Ascomycota</taxon>
        <taxon>Pezizomycotina</taxon>
        <taxon>Dothideomycetes</taxon>
        <taxon>Dothideomycetes incertae sedis</taxon>
        <taxon>Cryomyces</taxon>
    </lineage>
</organism>
<keyword evidence="3" id="KW-1185">Reference proteome</keyword>
<name>A0ABR0LQ85_9PEZI</name>
<evidence type="ECO:0000313" key="2">
    <source>
        <dbReference type="EMBL" id="KAK5200988.1"/>
    </source>
</evidence>
<protein>
    <submittedName>
        <fullName evidence="2">Uncharacterized protein</fullName>
    </submittedName>
</protein>
<feature type="compositionally biased region" description="Basic and acidic residues" evidence="1">
    <location>
        <begin position="16"/>
        <end position="25"/>
    </location>
</feature>
<feature type="compositionally biased region" description="Basic residues" evidence="1">
    <location>
        <begin position="87"/>
        <end position="97"/>
    </location>
</feature>
<dbReference type="Proteomes" id="UP001357485">
    <property type="component" value="Unassembled WGS sequence"/>
</dbReference>
<dbReference type="EMBL" id="JAVRRA010016942">
    <property type="protein sequence ID" value="KAK5200988.1"/>
    <property type="molecule type" value="Genomic_DNA"/>
</dbReference>
<feature type="region of interest" description="Disordered" evidence="1">
    <location>
        <begin position="1"/>
        <end position="69"/>
    </location>
</feature>
<evidence type="ECO:0000313" key="3">
    <source>
        <dbReference type="Proteomes" id="UP001357485"/>
    </source>
</evidence>
<feature type="region of interest" description="Disordered" evidence="1">
    <location>
        <begin position="83"/>
        <end position="221"/>
    </location>
</feature>
<accession>A0ABR0LQ85</accession>
<comment type="caution">
    <text evidence="2">The sequence shown here is derived from an EMBL/GenBank/DDBJ whole genome shotgun (WGS) entry which is preliminary data.</text>
</comment>
<evidence type="ECO:0000256" key="1">
    <source>
        <dbReference type="SAM" id="MobiDB-lite"/>
    </source>
</evidence>
<gene>
    <name evidence="2" type="ORF">LTR16_004214</name>
</gene>